<gene>
    <name evidence="2" type="ORF">R1sor_022521</name>
</gene>
<protein>
    <submittedName>
        <fullName evidence="2">Uncharacterized protein</fullName>
    </submittedName>
</protein>
<comment type="caution">
    <text evidence="2">The sequence shown here is derived from an EMBL/GenBank/DDBJ whole genome shotgun (WGS) entry which is preliminary data.</text>
</comment>
<organism evidence="2 3">
    <name type="scientific">Riccia sorocarpa</name>
    <dbReference type="NCBI Taxonomy" id="122646"/>
    <lineage>
        <taxon>Eukaryota</taxon>
        <taxon>Viridiplantae</taxon>
        <taxon>Streptophyta</taxon>
        <taxon>Embryophyta</taxon>
        <taxon>Marchantiophyta</taxon>
        <taxon>Marchantiopsida</taxon>
        <taxon>Marchantiidae</taxon>
        <taxon>Marchantiales</taxon>
        <taxon>Ricciaceae</taxon>
        <taxon>Riccia</taxon>
    </lineage>
</organism>
<dbReference type="Proteomes" id="UP001633002">
    <property type="component" value="Unassembled WGS sequence"/>
</dbReference>
<reference evidence="2 3" key="1">
    <citation type="submission" date="2024-09" db="EMBL/GenBank/DDBJ databases">
        <title>Chromosome-scale assembly of Riccia sorocarpa.</title>
        <authorList>
            <person name="Paukszto L."/>
        </authorList>
    </citation>
    <scope>NUCLEOTIDE SEQUENCE [LARGE SCALE GENOMIC DNA]</scope>
    <source>
        <strain evidence="2">LP-2024</strain>
        <tissue evidence="2">Aerial parts of the thallus</tissue>
    </source>
</reference>
<dbReference type="AlphaFoldDB" id="A0ABD3GN96"/>
<proteinExistence type="predicted"/>
<dbReference type="EMBL" id="JBJQOH010000007">
    <property type="protein sequence ID" value="KAL3679565.1"/>
    <property type="molecule type" value="Genomic_DNA"/>
</dbReference>
<evidence type="ECO:0000313" key="3">
    <source>
        <dbReference type="Proteomes" id="UP001633002"/>
    </source>
</evidence>
<keyword evidence="1" id="KW-0175">Coiled coil</keyword>
<name>A0ABD3GN96_9MARC</name>
<evidence type="ECO:0000256" key="1">
    <source>
        <dbReference type="SAM" id="Coils"/>
    </source>
</evidence>
<feature type="coiled-coil region" evidence="1">
    <location>
        <begin position="56"/>
        <end position="118"/>
    </location>
</feature>
<evidence type="ECO:0000313" key="2">
    <source>
        <dbReference type="EMBL" id="KAL3679565.1"/>
    </source>
</evidence>
<keyword evidence="3" id="KW-1185">Reference proteome</keyword>
<accession>A0ABD3GN96</accession>
<sequence>MVASMCAQQASSMGCTLGRMGGLHLIYPILIACMASASETKGLSGNKRRSPEGQTIEKIKEHVMHLELENRFLEARVKTLEADSRNNRLKIDDLQRELRERTEALEKEQIRIADYRRENKELIAFSEEVMVKWRKPIDEKRAMRASMQNNQ</sequence>